<comment type="similarity">
    <text evidence="1">Belongs to the AHA1 family.</text>
</comment>
<dbReference type="RefSeq" id="WP_104229354.1">
    <property type="nucleotide sequence ID" value="NZ_PSNW01000002.1"/>
</dbReference>
<dbReference type="Gene3D" id="3.30.530.20">
    <property type="match status" value="1"/>
</dbReference>
<dbReference type="InterPro" id="IPR013538">
    <property type="entry name" value="ASHA1/2-like_C"/>
</dbReference>
<protein>
    <submittedName>
        <fullName evidence="3">ATPase</fullName>
    </submittedName>
</protein>
<evidence type="ECO:0000256" key="1">
    <source>
        <dbReference type="ARBA" id="ARBA00006817"/>
    </source>
</evidence>
<comment type="caution">
    <text evidence="3">The sequence shown here is derived from an EMBL/GenBank/DDBJ whole genome shotgun (WGS) entry which is preliminary data.</text>
</comment>
<evidence type="ECO:0000259" key="2">
    <source>
        <dbReference type="Pfam" id="PF08327"/>
    </source>
</evidence>
<dbReference type="SUPFAM" id="SSF55961">
    <property type="entry name" value="Bet v1-like"/>
    <property type="match status" value="1"/>
</dbReference>
<name>A0A2S5TK07_9GAMM</name>
<proteinExistence type="inferred from homology"/>
<feature type="domain" description="Activator of Hsp90 ATPase homologue 1/2-like C-terminal" evidence="2">
    <location>
        <begin position="17"/>
        <end position="144"/>
    </location>
</feature>
<evidence type="ECO:0000313" key="4">
    <source>
        <dbReference type="Proteomes" id="UP000238220"/>
    </source>
</evidence>
<accession>A0A2S5TK07</accession>
<sequence length="154" mass="17496">MNPAQHTSFVIERHFSAAPAEVFRAWSDPERKNSWARCHEDGDGGSRMDFRVGGHDRQHSRREDGGDQWVETVYLDIVPDRRLAFAYTIVLDGRCISASLVTIELSPEGDRTLLRLTEQLAYLDGPNDREMRLHGTREGLDRLALLLEQGGRAH</sequence>
<organism evidence="3 4">
    <name type="scientific">Solimonas fluminis</name>
    <dbReference type="NCBI Taxonomy" id="2086571"/>
    <lineage>
        <taxon>Bacteria</taxon>
        <taxon>Pseudomonadati</taxon>
        <taxon>Pseudomonadota</taxon>
        <taxon>Gammaproteobacteria</taxon>
        <taxon>Nevskiales</taxon>
        <taxon>Nevskiaceae</taxon>
        <taxon>Solimonas</taxon>
    </lineage>
</organism>
<dbReference type="InterPro" id="IPR023393">
    <property type="entry name" value="START-like_dom_sf"/>
</dbReference>
<dbReference type="Pfam" id="PF08327">
    <property type="entry name" value="AHSA1"/>
    <property type="match status" value="1"/>
</dbReference>
<gene>
    <name evidence="3" type="ORF">C3942_05480</name>
</gene>
<dbReference type="CDD" id="cd08900">
    <property type="entry name" value="SRPBCC_CalC_Aha1-like_7"/>
    <property type="match status" value="1"/>
</dbReference>
<dbReference type="OrthoDB" id="9805228at2"/>
<evidence type="ECO:0000313" key="3">
    <source>
        <dbReference type="EMBL" id="PPE75128.1"/>
    </source>
</evidence>
<dbReference type="Proteomes" id="UP000238220">
    <property type="component" value="Unassembled WGS sequence"/>
</dbReference>
<dbReference type="AlphaFoldDB" id="A0A2S5TK07"/>
<reference evidence="3 4" key="1">
    <citation type="submission" date="2018-02" db="EMBL/GenBank/DDBJ databases">
        <title>Genome sequencing of Solimonas sp. HR-BB.</title>
        <authorList>
            <person name="Lee Y."/>
            <person name="Jeon C.O."/>
        </authorList>
    </citation>
    <scope>NUCLEOTIDE SEQUENCE [LARGE SCALE GENOMIC DNA]</scope>
    <source>
        <strain evidence="3 4">HR-BB</strain>
    </source>
</reference>
<dbReference type="EMBL" id="PSNW01000002">
    <property type="protein sequence ID" value="PPE75128.1"/>
    <property type="molecule type" value="Genomic_DNA"/>
</dbReference>
<keyword evidence="4" id="KW-1185">Reference proteome</keyword>